<evidence type="ECO:0000259" key="18">
    <source>
        <dbReference type="SMART" id="SM00382"/>
    </source>
</evidence>
<dbReference type="Gene3D" id="1.20.920.30">
    <property type="match status" value="1"/>
</dbReference>
<dbReference type="FunFam" id="1.20.920.20:FF:000001">
    <property type="entry name" value="dynein heavy chain 2, axonemal"/>
    <property type="match status" value="1"/>
</dbReference>
<dbReference type="GO" id="GO:0031514">
    <property type="term" value="C:motile cilium"/>
    <property type="evidence" value="ECO:0007669"/>
    <property type="project" value="UniProtKB-SubCell"/>
</dbReference>
<dbReference type="InterPro" id="IPR027417">
    <property type="entry name" value="P-loop_NTPase"/>
</dbReference>
<evidence type="ECO:0000256" key="7">
    <source>
        <dbReference type="ARBA" id="ARBA00022741"/>
    </source>
</evidence>
<dbReference type="GO" id="GO:0005524">
    <property type="term" value="F:ATP binding"/>
    <property type="evidence" value="ECO:0007669"/>
    <property type="project" value="UniProtKB-KW"/>
</dbReference>
<dbReference type="Pfam" id="PF12780">
    <property type="entry name" value="AAA_8"/>
    <property type="match status" value="1"/>
</dbReference>
<evidence type="ECO:0000256" key="15">
    <source>
        <dbReference type="ARBA" id="ARBA00023273"/>
    </source>
</evidence>
<dbReference type="InterPro" id="IPR041228">
    <property type="entry name" value="Dynein_C"/>
</dbReference>
<gene>
    <name evidence="19" type="ORF">QSP1433_LOCUS16856</name>
</gene>
<evidence type="ECO:0000256" key="8">
    <source>
        <dbReference type="ARBA" id="ARBA00022840"/>
    </source>
</evidence>
<dbReference type="Pfam" id="PF18199">
    <property type="entry name" value="Dynein_C"/>
    <property type="match status" value="1"/>
</dbReference>
<dbReference type="FunFam" id="3.40.50.300:FF:000063">
    <property type="entry name" value="dynein heavy chain 6, axonemal"/>
    <property type="match status" value="1"/>
</dbReference>
<evidence type="ECO:0000256" key="3">
    <source>
        <dbReference type="ARBA" id="ARBA00008887"/>
    </source>
</evidence>
<evidence type="ECO:0000256" key="16">
    <source>
        <dbReference type="SAM" id="Coils"/>
    </source>
</evidence>
<dbReference type="Gene3D" id="1.10.472.130">
    <property type="match status" value="1"/>
</dbReference>
<dbReference type="Gene3D" id="1.10.8.1220">
    <property type="match status" value="1"/>
</dbReference>
<evidence type="ECO:0000256" key="5">
    <source>
        <dbReference type="ARBA" id="ARBA00022701"/>
    </source>
</evidence>
<accession>A0A7S2SR52</accession>
<dbReference type="GO" id="GO:0051959">
    <property type="term" value="F:dynein light intermediate chain binding"/>
    <property type="evidence" value="ECO:0007669"/>
    <property type="project" value="InterPro"/>
</dbReference>
<dbReference type="Gene3D" id="1.20.920.20">
    <property type="match status" value="1"/>
</dbReference>
<evidence type="ECO:0000256" key="14">
    <source>
        <dbReference type="ARBA" id="ARBA00023212"/>
    </source>
</evidence>
<dbReference type="InterPro" id="IPR035706">
    <property type="entry name" value="AAA_9"/>
</dbReference>
<dbReference type="FunFam" id="1.20.58.1120:FF:000001">
    <property type="entry name" value="dynein heavy chain 2, axonemal"/>
    <property type="match status" value="1"/>
</dbReference>
<dbReference type="InterPro" id="IPR024317">
    <property type="entry name" value="Dynein_heavy_chain_D4_dom"/>
</dbReference>
<keyword evidence="11 16" id="KW-0175">Coiled coil</keyword>
<evidence type="ECO:0000256" key="4">
    <source>
        <dbReference type="ARBA" id="ARBA00022490"/>
    </source>
</evidence>
<dbReference type="GO" id="GO:0008569">
    <property type="term" value="F:minus-end-directed microtubule motor activity"/>
    <property type="evidence" value="ECO:0007669"/>
    <property type="project" value="InterPro"/>
</dbReference>
<dbReference type="GO" id="GO:0005874">
    <property type="term" value="C:microtubule"/>
    <property type="evidence" value="ECO:0007669"/>
    <property type="project" value="UniProtKB-KW"/>
</dbReference>
<comment type="subcellular location">
    <subcellularLocation>
        <location evidence="1">Cell projection</location>
        <location evidence="1">Cilium</location>
        <location evidence="1">Flagellum</location>
    </subcellularLocation>
    <subcellularLocation>
        <location evidence="2">Cytoplasm</location>
        <location evidence="2">Cytoskeleton</location>
        <location evidence="2">Cilium axoneme</location>
    </subcellularLocation>
</comment>
<dbReference type="InterPro" id="IPR041658">
    <property type="entry name" value="AAA_lid_11"/>
</dbReference>
<dbReference type="FunFam" id="3.40.50.300:FF:001145">
    <property type="entry name" value="Putative dynein heavy chain"/>
    <property type="match status" value="1"/>
</dbReference>
<feature type="coiled-coil region" evidence="16">
    <location>
        <begin position="61"/>
        <end position="95"/>
    </location>
</feature>
<organism evidence="19">
    <name type="scientific">Mucochytrium quahogii</name>
    <dbReference type="NCBI Taxonomy" id="96639"/>
    <lineage>
        <taxon>Eukaryota</taxon>
        <taxon>Sar</taxon>
        <taxon>Stramenopiles</taxon>
        <taxon>Bigyra</taxon>
        <taxon>Labyrinthulomycetes</taxon>
        <taxon>Thraustochytrida</taxon>
        <taxon>Thraustochytriidae</taxon>
        <taxon>Mucochytrium</taxon>
    </lineage>
</organism>
<dbReference type="FunFam" id="3.20.180.20:FF:000003">
    <property type="entry name" value="Dynein heavy chain 12, axonemal"/>
    <property type="match status" value="1"/>
</dbReference>
<dbReference type="InterPro" id="IPR043157">
    <property type="entry name" value="Dynein_AAA1S"/>
</dbReference>
<dbReference type="Gene3D" id="1.10.8.720">
    <property type="entry name" value="Region D6 of dynein motor"/>
    <property type="match status" value="1"/>
</dbReference>
<keyword evidence="15" id="KW-0966">Cell projection</keyword>
<keyword evidence="5" id="KW-0493">Microtubule</keyword>
<keyword evidence="12" id="KW-0969">Cilium</keyword>
<keyword evidence="14" id="KW-0206">Cytoskeleton</keyword>
<dbReference type="Gene3D" id="1.10.8.710">
    <property type="match status" value="1"/>
</dbReference>
<dbReference type="FunFam" id="1.10.287.2620:FF:000001">
    <property type="entry name" value="Cytoplasmic dynein heavy chain 1"/>
    <property type="match status" value="1"/>
</dbReference>
<evidence type="ECO:0000256" key="9">
    <source>
        <dbReference type="ARBA" id="ARBA00022846"/>
    </source>
</evidence>
<dbReference type="Pfam" id="PF12775">
    <property type="entry name" value="AAA_7"/>
    <property type="match status" value="1"/>
</dbReference>
<dbReference type="Gene3D" id="3.40.50.300">
    <property type="entry name" value="P-loop containing nucleotide triphosphate hydrolases"/>
    <property type="match status" value="5"/>
</dbReference>
<dbReference type="InterPro" id="IPR041466">
    <property type="entry name" value="Dynein_AAA5_ext"/>
</dbReference>
<dbReference type="FunFam" id="1.10.8.720:FF:000001">
    <property type="entry name" value="dynein heavy chain 7, axonemal"/>
    <property type="match status" value="1"/>
</dbReference>
<keyword evidence="7" id="KW-0547">Nucleotide-binding</keyword>
<dbReference type="Pfam" id="PF12774">
    <property type="entry name" value="AAA_6"/>
    <property type="match status" value="1"/>
</dbReference>
<dbReference type="InterPro" id="IPR043160">
    <property type="entry name" value="Dynein_C_barrel"/>
</dbReference>
<dbReference type="InterPro" id="IPR004273">
    <property type="entry name" value="Dynein_heavy_D6_P-loop"/>
</dbReference>
<dbReference type="FunFam" id="1.10.8.710:FF:000004">
    <property type="entry name" value="Dynein axonemal heavy chain 6"/>
    <property type="match status" value="1"/>
</dbReference>
<dbReference type="GO" id="GO:0045505">
    <property type="term" value="F:dynein intermediate chain binding"/>
    <property type="evidence" value="ECO:0007669"/>
    <property type="project" value="InterPro"/>
</dbReference>
<dbReference type="Gene3D" id="6.10.140.1060">
    <property type="match status" value="1"/>
</dbReference>
<dbReference type="Pfam" id="PF18198">
    <property type="entry name" value="AAA_lid_11"/>
    <property type="match status" value="1"/>
</dbReference>
<dbReference type="FunFam" id="3.40.50.300:FF:000362">
    <property type="entry name" value="Dynein, axonemal, heavy chain 6"/>
    <property type="match status" value="1"/>
</dbReference>
<dbReference type="FunFam" id="3.40.50.300:FF:002141">
    <property type="entry name" value="Dynein heavy chain"/>
    <property type="match status" value="1"/>
</dbReference>
<name>A0A7S2SR52_9STRA</name>
<feature type="region of interest" description="Disordered" evidence="17">
    <location>
        <begin position="2664"/>
        <end position="2687"/>
    </location>
</feature>
<evidence type="ECO:0000256" key="6">
    <source>
        <dbReference type="ARBA" id="ARBA00022737"/>
    </source>
</evidence>
<dbReference type="InterPro" id="IPR026983">
    <property type="entry name" value="DHC"/>
</dbReference>
<dbReference type="Pfam" id="PF12777">
    <property type="entry name" value="MT"/>
    <property type="match status" value="1"/>
</dbReference>
<protein>
    <recommendedName>
        <fullName evidence="18">AAA+ ATPase domain-containing protein</fullName>
    </recommendedName>
</protein>
<keyword evidence="4" id="KW-0963">Cytoplasm</keyword>
<feature type="domain" description="AAA+ ATPase" evidence="18">
    <location>
        <begin position="1307"/>
        <end position="1460"/>
    </location>
</feature>
<dbReference type="PANTHER" id="PTHR22878:SF68">
    <property type="entry name" value="DYNEIN HEAVY CHAIN 6, AXONEMAL-LIKE"/>
    <property type="match status" value="1"/>
</dbReference>
<dbReference type="Gene3D" id="1.20.1270.280">
    <property type="match status" value="1"/>
</dbReference>
<dbReference type="Gene3D" id="3.10.490.20">
    <property type="match status" value="1"/>
</dbReference>
<dbReference type="GO" id="GO:0005930">
    <property type="term" value="C:axoneme"/>
    <property type="evidence" value="ECO:0007669"/>
    <property type="project" value="UniProtKB-SubCell"/>
</dbReference>
<comment type="similarity">
    <text evidence="3">Belongs to the dynein heavy chain family.</text>
</comment>
<keyword evidence="8" id="KW-0067">ATP-binding</keyword>
<evidence type="ECO:0000256" key="10">
    <source>
        <dbReference type="ARBA" id="ARBA00023017"/>
    </source>
</evidence>
<dbReference type="Gene3D" id="1.20.58.1120">
    <property type="match status" value="1"/>
</dbReference>
<dbReference type="InterPro" id="IPR042222">
    <property type="entry name" value="Dynein_2_N"/>
</dbReference>
<dbReference type="FunFam" id="1.20.920.30:FF:000005">
    <property type="entry name" value="Dynein, axonemal, heavy chain 2"/>
    <property type="match status" value="1"/>
</dbReference>
<dbReference type="Pfam" id="PF12781">
    <property type="entry name" value="AAA_9"/>
    <property type="match status" value="1"/>
</dbReference>
<dbReference type="Pfam" id="PF03028">
    <property type="entry name" value="Dynein_heavy"/>
    <property type="match status" value="1"/>
</dbReference>
<dbReference type="SUPFAM" id="SSF52540">
    <property type="entry name" value="P-loop containing nucleoside triphosphate hydrolases"/>
    <property type="match status" value="4"/>
</dbReference>
<dbReference type="SMART" id="SM00382">
    <property type="entry name" value="AAA"/>
    <property type="match status" value="2"/>
</dbReference>
<evidence type="ECO:0000256" key="11">
    <source>
        <dbReference type="ARBA" id="ARBA00023054"/>
    </source>
</evidence>
<dbReference type="InterPro" id="IPR041589">
    <property type="entry name" value="DNAH3_AAA_lid_1"/>
</dbReference>
<dbReference type="Gene3D" id="1.20.140.100">
    <property type="entry name" value="Dynein heavy chain, N-terminal domain 2"/>
    <property type="match status" value="1"/>
</dbReference>
<dbReference type="InterPro" id="IPR024743">
    <property type="entry name" value="Dynein_HC_stalk"/>
</dbReference>
<keyword evidence="6" id="KW-0677">Repeat</keyword>
<dbReference type="Gene3D" id="1.10.287.2620">
    <property type="match status" value="1"/>
</dbReference>
<evidence type="ECO:0000256" key="1">
    <source>
        <dbReference type="ARBA" id="ARBA00004230"/>
    </source>
</evidence>
<dbReference type="FunFam" id="3.10.490.20:FF:000005">
    <property type="entry name" value="Dynein axonemal heavy chain 6"/>
    <property type="match status" value="1"/>
</dbReference>
<dbReference type="Pfam" id="PF17857">
    <property type="entry name" value="AAA_lid_1"/>
    <property type="match status" value="1"/>
</dbReference>
<dbReference type="PANTHER" id="PTHR22878">
    <property type="entry name" value="DYNEIN HEAVY CHAIN 6, AXONEMAL-LIKE-RELATED"/>
    <property type="match status" value="1"/>
</dbReference>
<evidence type="ECO:0000313" key="19">
    <source>
        <dbReference type="EMBL" id="CAD9706654.1"/>
    </source>
</evidence>
<evidence type="ECO:0000256" key="13">
    <source>
        <dbReference type="ARBA" id="ARBA00023175"/>
    </source>
</evidence>
<keyword evidence="13" id="KW-0505">Motor protein</keyword>
<proteinExistence type="inferred from homology"/>
<reference evidence="19" key="1">
    <citation type="submission" date="2021-01" db="EMBL/GenBank/DDBJ databases">
        <authorList>
            <person name="Corre E."/>
            <person name="Pelletier E."/>
            <person name="Niang G."/>
            <person name="Scheremetjew M."/>
            <person name="Finn R."/>
            <person name="Kale V."/>
            <person name="Holt S."/>
            <person name="Cochrane G."/>
            <person name="Meng A."/>
            <person name="Brown T."/>
            <person name="Cohen L."/>
        </authorList>
    </citation>
    <scope>NUCLEOTIDE SEQUENCE</scope>
    <source>
        <strain evidence="19">NY070348D</strain>
    </source>
</reference>
<feature type="coiled-coil region" evidence="16">
    <location>
        <begin position="2130"/>
        <end position="2192"/>
    </location>
</feature>
<dbReference type="GO" id="GO:0007018">
    <property type="term" value="P:microtubule-based movement"/>
    <property type="evidence" value="ECO:0007669"/>
    <property type="project" value="InterPro"/>
</dbReference>
<dbReference type="Pfam" id="PF17852">
    <property type="entry name" value="Dynein_AAA_lid"/>
    <property type="match status" value="1"/>
</dbReference>
<dbReference type="EMBL" id="HBHK01026777">
    <property type="protein sequence ID" value="CAD9706654.1"/>
    <property type="molecule type" value="Transcribed_RNA"/>
</dbReference>
<dbReference type="Pfam" id="PF08393">
    <property type="entry name" value="DHC_N2"/>
    <property type="match status" value="1"/>
</dbReference>
<feature type="domain" description="AAA+ ATPase" evidence="18">
    <location>
        <begin position="668"/>
        <end position="806"/>
    </location>
</feature>
<dbReference type="InterPro" id="IPR013602">
    <property type="entry name" value="Dynein_heavy_linker"/>
</dbReference>
<keyword evidence="9" id="KW-0282">Flagellum</keyword>
<keyword evidence="10" id="KW-0243">Dynein</keyword>
<evidence type="ECO:0000256" key="2">
    <source>
        <dbReference type="ARBA" id="ARBA00004430"/>
    </source>
</evidence>
<evidence type="ECO:0000256" key="17">
    <source>
        <dbReference type="SAM" id="MobiDB-lite"/>
    </source>
</evidence>
<dbReference type="FunFam" id="1.10.8.1220:FF:000001">
    <property type="entry name" value="Dynein axonemal heavy chain 5"/>
    <property type="match status" value="1"/>
</dbReference>
<dbReference type="InterPro" id="IPR003593">
    <property type="entry name" value="AAA+_ATPase"/>
</dbReference>
<dbReference type="InterPro" id="IPR035699">
    <property type="entry name" value="AAA_6"/>
</dbReference>
<dbReference type="GO" id="GO:0030286">
    <property type="term" value="C:dynein complex"/>
    <property type="evidence" value="ECO:0007669"/>
    <property type="project" value="UniProtKB-KW"/>
</dbReference>
<sequence>MIADQLGNLTFTTETCEARKEEDTAKFIKLINSQVPKIEKKISALRGKLDKPDIKDENANLEEMVNYMSEQNTEVENLKEEIEVLQNNQTYLDLQMSEFEALEDVNMDLKVKYDLWMGKKSWNTLLSGWLKTEFKDLDAEEMDKQVKVHSKIAFKAIRGLPGSTAGPSLKVAVEKVKVTLPVIVSLCSDALQRRHWQKIHDMIGYQIKGVEGFTLGKLIKKNIGQFEEEIQGIAVAAAQEKVLEAMLEKIETVWKTSELEVKSYKEQKDVYIMGSVEEIVTNLDDSLVTISTIMGSRYVTGIKDVVEAWRQKLVVFQETLDEWLVCQRGWMYLETIFSAPDIQRQLPVESKRFFNLDTFWKNQMKRTFDDPNALKACTQISLCDKFKECNETLDKIQKSLEDYLETKRAAFPRFYFLANDELLEILAQTKDPQAVQPHLRKCFDALVGIDFGSKPGSIDIEAMLSPEGERIELGKNLKARGNVEDWLSSVEHHMKMSLQKLMKVGLLDYPTKARKQWVLDHPGQIVATVAQMTWVQDTEAALRSADCLNGDMAKWYQTNLDELQYLIELIRGDLTKRQRRVIVALVTTDVHARDIIEILKNEKVDEIGNFIWQMQLRYYWDQDVDDCRVRHSDAVIAFGYEYQGCTTRLVITPLTDRCWMTITGSYGLKLGAAPAGPAGTGKTESSKDLAKALGVQCIVFNCSDQIDYKMMGKLFRGLAQTGSWTCLDEFNRIDIEVLSVVAQQLLMLRQGRLEGKARIMFMGVDISLLDHHVIVTMNPGYAGRTELPDNLKVCFRPVSMMVPDYALIAEIMLFAEGFGDAKTLSRKMIKLFHLSSQQLSQQPHYDYGLRAVKSVLVMAGGLKRGNPGVSEDVTLIRALQDSNIPKCLSEDLPLFHAIVSDLFPGVVVPKHDYGLFQEAIEEEIVKANLQKEPSFITKIIQQFDVFNVRFGATIVGPTGAGKTTCWRILQAAMANMRDRGVDDERYQYVEAQILNPKCITMGELYGEFNELTQEWHDGLASTIMRKACNECTGEDNVKRWTVFDGPIDALWIENMNTVLDDNMTLCLANGERIKLKVQMKCLFEVMDLAVASPATVSRLGVMYMSPDDLGWRPPVTSWLNGDALPEPLPKYVKDHIYVRFDEFIDTALRYVRRNCKEPVVTLNGDLVCSLCKLFESLLRPEMGVNLFNEDASKNMKEAEAKKLVDKLFLFSLVWSIGGAISFEGWDGFNEMIREEFDQKDVKTQMPAMGMVYDYWVDMEAEPAGRWKHFEEIIPDFHYDSSLPYFQLLVPNVDTTRYAYIIKQLMKRDRPVFLTGVTGTGKTSVVSDTLARCSAPVDEGGMGVLPIQMSFSAQTSSIVTQETIESKLEKKRKTLLGAPAGRRAVVFIDDVNMPLVEEYGAQAPVELLRQFLDMKGFYDRDKLFWKDIENTMLMTAAAPPGGGRNPVTPRFKRHFNVLCMRPASEKTMCHIFKAILGGFAKDFPSDAVRDLVPGVVVSVVKIFNRISSELLPTPAKSHYTFNLRDVSKVFQGMLMVQAKKIAEPETFALLFMHESMRVFHDRLINYEDKEWFTQLLIELATRELKLQMTHEELFESDWPITFCDFLRPGVAADERVYELAKDQGKMVQVLEDNLDEYNMSNASQMHLVFFKDAVSHISRISRILSQPRGNALLIGVGGSGKQSCTRLASFMAEFECFQIELVRGYGLSEFHEDIKKLMISTGVEGKNVVFVFTDTQIVEESFLEDINNVLNSGEIPNLFPQDETDRILNDMIPVVKEMGIPETRENCRIQFVTRVRDLLHIVLCMSPVGDNLRVRCRNFPSLINCTTIDWYMEWPKSALESVAKRFLGDLDVTPENREALVDICGEIHTSVVDISHEFFDMLRRKVYTTPKSYLDLIALYLTMLKEKRQELIVVENRMKVGVKKLNETNSLVDDLQAELVELQPVLEVKAVETEQLIERVNVDKAEAAEVEERVSKDEAVVKAKAAEVAAVQSDAQADLDKAMPALNKALKALDSLDKKDITEIKSFAKPPPAVQTVMEAICILMEVKPDWDSSKKLLGDANFMRNLQEYDKDNIPPSALKKIKKYVAMDIMQVDNVKKVSVAATSLCMFVHAMDIYSEVAKEVAPKMAVLEEMNKEMNAANSLLAEKQGELAQVREKVRLLQENLDATIAAKKELEDQSELTKNRLIRAEKLTSGLASEGVRWKQTLENIEKDKQLLIGDVMVSSGCISYYGAFTGPYRERLVQKWVTRCAELELPCSPECSLQFTMGNPVLLRSWQINGLPTDDVSADSALLVTRGKRWPLMIDPQGQANRWIKNTESINNIEVIKMSNPNLLRSLENGIRVGRPVLVEDLDEHIDPSIDPILQKAIFVQGGRRLIHLGDSDIDYDDNFKFYMTTKLPNPHYLPEVCIKVTLINFTVTFVGLTDQLLGDVVKAERPDVEEKKNKLVTTMAADAKQLKDLEAKILQLLSESKGNILDDEVLINTLADSKTTSAIIYERVEESKKTQVSIEEARASYRSVAARGAIVYFVIADLAQIDPMYQYSLAFFQTMFNVCLRNAPAGANFESRLDSLLKYQTDYIFAQVSRGLFETHKSLFASLICFQILLNSGEISRGEFTLLLRGVGVVDRSDMPEPPPAGLSSEVITDQIWDIVCVMDRDICLDVPAEESAGKEEPEEGEEGEEGGEETQTFRPFEGLAAAIAENFEESWRAWIESDSPFQALLPDGFEEKLSGFQKLMLVRTFREDTLLVAMNHFVEKSIGRCFVEFPPVQMEDVYEGTNRFTPLIFVLSQGADPTAMLLKFAKGKGYGDRLHVISLGQGQGPHASRLIDGSVKTGDWVLLQNCHLARSWMPALEKIVLGLEENQDVIHEDFRLYLTSFPAVYFPVTVLQNGVKLTNEPPKGLRANLIRSFDNNIVSETSWESCLKPQPWKKLLVGFSFFHAIVQERRKFGALGWNIRYEFNDSDLETSVSVLLRFLDEQPTVPWDALMYVTGQINYGGRVTDDWDRRCLMGILNKYCNPKLLEDDYKFSDSGLYFAPAECSFKEVSTYLKNLPMQDNPEVFGMHKNAEITFQKAESSYMMSTMLALQPRETGGGGGKSADDVVLDLVSEISNIVPALLDVEQAGPNTFVVLDTGLISSLDTVLSQEIVKFNRLIKTMNASLVELSKAIKGLVVMSLDLDKMYTAFLINQVPSNWETVGFASRKPLMSWVKDMIFRVHFLQTWLVEGQPLAFPLQAFFFPQGFMTGTLQTHARKYKVAVDELNFRNTVVNKEPGEITEAPEDGVYVYGMWIEGARFNRETELMDLSQLGQMFTALPPVHLIPTVNYVANPKDYTCPVYKTSDRQGVLSTTGMSTNFVLSIYIPTDVDPNNWVMMGCAALLNLDD</sequence>
<dbReference type="Gene3D" id="3.20.180.20">
    <property type="entry name" value="Dynein heavy chain, N-terminal domain 2"/>
    <property type="match status" value="1"/>
</dbReference>
<dbReference type="InterPro" id="IPR042219">
    <property type="entry name" value="AAA_lid_11_sf"/>
</dbReference>
<evidence type="ECO:0000256" key="12">
    <source>
        <dbReference type="ARBA" id="ARBA00023069"/>
    </source>
</evidence>
<feature type="compositionally biased region" description="Acidic residues" evidence="17">
    <location>
        <begin position="2672"/>
        <end position="2684"/>
    </location>
</feature>
<dbReference type="FunFam" id="1.20.140.100:FF:000004">
    <property type="entry name" value="Dynein axonemal heavy chain 6"/>
    <property type="match status" value="1"/>
</dbReference>
<dbReference type="InterPro" id="IPR042228">
    <property type="entry name" value="Dynein_linker_3"/>
</dbReference>